<evidence type="ECO:0000256" key="3">
    <source>
        <dbReference type="ARBA" id="ARBA00022759"/>
    </source>
</evidence>
<dbReference type="SUPFAM" id="SSF48537">
    <property type="entry name" value="Phospholipase C/P1 nuclease"/>
    <property type="match status" value="1"/>
</dbReference>
<dbReference type="KEGG" id="est:DN752_13315"/>
<dbReference type="Gene3D" id="1.10.575.10">
    <property type="entry name" value="P1 Nuclease"/>
    <property type="match status" value="1"/>
</dbReference>
<name>A0A2Z4IKX5_9BACT</name>
<gene>
    <name evidence="7" type="ORF">DN752_13315</name>
</gene>
<dbReference type="Pfam" id="PF02265">
    <property type="entry name" value="S1-P1_nuclease"/>
    <property type="match status" value="1"/>
</dbReference>
<dbReference type="InterPro" id="IPR008947">
    <property type="entry name" value="PLipase_C/P1_nuclease_dom_sf"/>
</dbReference>
<dbReference type="GO" id="GO:0016788">
    <property type="term" value="F:hydrolase activity, acting on ester bonds"/>
    <property type="evidence" value="ECO:0007669"/>
    <property type="project" value="InterPro"/>
</dbReference>
<evidence type="ECO:0000313" key="7">
    <source>
        <dbReference type="EMBL" id="AWW31023.1"/>
    </source>
</evidence>
<proteinExistence type="predicted"/>
<dbReference type="AlphaFoldDB" id="A0A2Z4IKX5"/>
<evidence type="ECO:0000256" key="6">
    <source>
        <dbReference type="ARBA" id="ARBA00023180"/>
    </source>
</evidence>
<organism evidence="7 8">
    <name type="scientific">Echinicola strongylocentroti</name>
    <dbReference type="NCBI Taxonomy" id="1795355"/>
    <lineage>
        <taxon>Bacteria</taxon>
        <taxon>Pseudomonadati</taxon>
        <taxon>Bacteroidota</taxon>
        <taxon>Cytophagia</taxon>
        <taxon>Cytophagales</taxon>
        <taxon>Cyclobacteriaceae</taxon>
        <taxon>Echinicola</taxon>
    </lineage>
</organism>
<keyword evidence="6" id="KW-0325">Glycoprotein</keyword>
<dbReference type="RefSeq" id="WP_112784400.1">
    <property type="nucleotide sequence ID" value="NZ_CP030041.1"/>
</dbReference>
<dbReference type="CDD" id="cd11010">
    <property type="entry name" value="S1-P1_nuclease"/>
    <property type="match status" value="1"/>
</dbReference>
<dbReference type="PANTHER" id="PTHR33146:SF26">
    <property type="entry name" value="ENDONUCLEASE 4"/>
    <property type="match status" value="1"/>
</dbReference>
<keyword evidence="5" id="KW-1015">Disulfide bond</keyword>
<keyword evidence="4" id="KW-0378">Hydrolase</keyword>
<dbReference type="InterPro" id="IPR003154">
    <property type="entry name" value="S1/P1nuclease"/>
</dbReference>
<dbReference type="OrthoDB" id="267579at2"/>
<dbReference type="EMBL" id="CP030041">
    <property type="protein sequence ID" value="AWW31023.1"/>
    <property type="molecule type" value="Genomic_DNA"/>
</dbReference>
<dbReference type="Proteomes" id="UP000248688">
    <property type="component" value="Chromosome"/>
</dbReference>
<dbReference type="GO" id="GO:0006308">
    <property type="term" value="P:DNA catabolic process"/>
    <property type="evidence" value="ECO:0007669"/>
    <property type="project" value="InterPro"/>
</dbReference>
<sequence>MKKLFFALVLCTMINAQSFGWGKTGHRVVGQIAEWHLSKKAQRTIAAILGPTSLAMTANWMDEVRSDRAYDYAYTWHFLTVHEGKGYEPEIQEKDGDAYGVMLRLIDELKNKPLSLTKRQENLKMLIHIVGDLHQPLHVGTGEDKGGNEVEVTYFGQTTNLHTVWDTKVIDRQKLSYTELADHLNRKADKTTVKELQAAPYADWLKEAVHLRGIVYDLPESKRLSYEYDFVTFPVIEEQLLAGGIRLAGILNEIYG</sequence>
<dbReference type="GO" id="GO:0046872">
    <property type="term" value="F:metal ion binding"/>
    <property type="evidence" value="ECO:0007669"/>
    <property type="project" value="UniProtKB-KW"/>
</dbReference>
<keyword evidence="1" id="KW-0540">Nuclease</keyword>
<reference evidence="7 8" key="1">
    <citation type="submission" date="2018-06" db="EMBL/GenBank/DDBJ databases">
        <title>Echinicola strongylocentroti sp. nov., isolated from a sea urchin Strongylocentrotus intermedius.</title>
        <authorList>
            <person name="Bae S.S."/>
        </authorList>
    </citation>
    <scope>NUCLEOTIDE SEQUENCE [LARGE SCALE GENOMIC DNA]</scope>
    <source>
        <strain evidence="7 8">MEBiC08714</strain>
    </source>
</reference>
<evidence type="ECO:0000256" key="4">
    <source>
        <dbReference type="ARBA" id="ARBA00022801"/>
    </source>
</evidence>
<dbReference type="GO" id="GO:0003676">
    <property type="term" value="F:nucleic acid binding"/>
    <property type="evidence" value="ECO:0007669"/>
    <property type="project" value="InterPro"/>
</dbReference>
<evidence type="ECO:0000256" key="5">
    <source>
        <dbReference type="ARBA" id="ARBA00023157"/>
    </source>
</evidence>
<evidence type="ECO:0000256" key="1">
    <source>
        <dbReference type="ARBA" id="ARBA00022722"/>
    </source>
</evidence>
<keyword evidence="2" id="KW-0479">Metal-binding</keyword>
<keyword evidence="8" id="KW-1185">Reference proteome</keyword>
<accession>A0A2Z4IKX5</accession>
<evidence type="ECO:0000256" key="2">
    <source>
        <dbReference type="ARBA" id="ARBA00022723"/>
    </source>
</evidence>
<dbReference type="PANTHER" id="PTHR33146">
    <property type="entry name" value="ENDONUCLEASE 4"/>
    <property type="match status" value="1"/>
</dbReference>
<dbReference type="GO" id="GO:0004519">
    <property type="term" value="F:endonuclease activity"/>
    <property type="evidence" value="ECO:0007669"/>
    <property type="project" value="UniProtKB-KW"/>
</dbReference>
<protein>
    <submittedName>
        <fullName evidence="7">S1/P1 Nuclease</fullName>
    </submittedName>
</protein>
<keyword evidence="3" id="KW-0255">Endonuclease</keyword>
<evidence type="ECO:0000313" key="8">
    <source>
        <dbReference type="Proteomes" id="UP000248688"/>
    </source>
</evidence>